<reference evidence="1" key="1">
    <citation type="journal article" date="2010" name="Environ. Microbiol.">
        <title>A blueprint of ectoine metabolism from the genome of the industrial producer Halomonas elongata DSM 2581(T).</title>
        <authorList>
            <person name="Schwibbert K."/>
            <person name="Marin-Sanguino A."/>
            <person name="Bagyan I."/>
            <person name="Heidrich G."/>
            <person name="Lentzen G."/>
            <person name="Seitz H."/>
            <person name="Rampp M."/>
            <person name="Schuster S.C."/>
            <person name="Klenk H.P."/>
            <person name="Pfeiffer F."/>
            <person name="Oesterhelt D."/>
            <person name="Kunte H.J."/>
        </authorList>
    </citation>
    <scope>NUCLEOTIDE SEQUENCE</scope>
    <source>
        <strain evidence="1">Type strain: DSM 2581</strain>
    </source>
</reference>
<evidence type="ECO:0000313" key="2">
    <source>
        <dbReference type="EMBL" id="WPU48693.1"/>
    </source>
</evidence>
<sequence length="167" mass="18802">MGKSKRPRVYMRARKLIDPATGQMVGAFMPAGAADASIVRGRGYKDGELLRADLFLPRNPEFHRLAHALGGLVAENIEGFEGLDHHQAIKRLQEKSGEGCEITRTEVPGFGVLEHRAPYSIAFDEMDQAEFYKLMRALCRFIASEYWPHLEPEQVEEMIELMPTEAA</sequence>
<dbReference type="EMBL" id="CP139472">
    <property type="protein sequence ID" value="WPU48693.1"/>
    <property type="molecule type" value="Genomic_DNA"/>
</dbReference>
<protein>
    <recommendedName>
        <fullName evidence="5">DUF1367 family protein</fullName>
    </recommendedName>
</protein>
<dbReference type="RefSeq" id="WP_013332409.1">
    <property type="nucleotide sequence ID" value="NC_014532.2"/>
</dbReference>
<evidence type="ECO:0000313" key="3">
    <source>
        <dbReference type="Proteomes" id="UP000008707"/>
    </source>
</evidence>
<dbReference type="Proteomes" id="UP001322512">
    <property type="component" value="Chromosome"/>
</dbReference>
<proteinExistence type="predicted"/>
<evidence type="ECO:0000313" key="4">
    <source>
        <dbReference type="Proteomes" id="UP001322512"/>
    </source>
</evidence>
<dbReference type="AlphaFoldDB" id="E1V358"/>
<dbReference type="KEGG" id="hel:HELO_2653"/>
<keyword evidence="4" id="KW-1185">Reference proteome</keyword>
<dbReference type="EMBL" id="FN869568">
    <property type="protein sequence ID" value="CBV42537.1"/>
    <property type="molecule type" value="Genomic_DNA"/>
</dbReference>
<dbReference type="eggNOG" id="ENOG502ZD2S">
    <property type="taxonomic scope" value="Bacteria"/>
</dbReference>
<organism evidence="1 3">
    <name type="scientific">Halomonas elongata (strain ATCC 33173 / DSM 2581 / NBRC 15536 / NCIMB 2198 / 1H9)</name>
    <dbReference type="NCBI Taxonomy" id="768066"/>
    <lineage>
        <taxon>Bacteria</taxon>
        <taxon>Pseudomonadati</taxon>
        <taxon>Pseudomonadota</taxon>
        <taxon>Gammaproteobacteria</taxon>
        <taxon>Oceanospirillales</taxon>
        <taxon>Halomonadaceae</taxon>
        <taxon>Halomonas</taxon>
    </lineage>
</organism>
<evidence type="ECO:0000313" key="1">
    <source>
        <dbReference type="EMBL" id="CBV42537.1"/>
    </source>
</evidence>
<dbReference type="GeneID" id="91009982"/>
<dbReference type="OrthoDB" id="6949755at2"/>
<dbReference type="Proteomes" id="UP000008707">
    <property type="component" value="Chromosome"/>
</dbReference>
<gene>
    <name evidence="1" type="ordered locus">HELO_2653</name>
    <name evidence="2" type="ORF">SR933_07325</name>
</gene>
<evidence type="ECO:0008006" key="5">
    <source>
        <dbReference type="Google" id="ProtNLM"/>
    </source>
</evidence>
<dbReference type="STRING" id="768066.HELO_2653"/>
<reference evidence="3" key="3">
    <citation type="journal article" date="2011" name="Environ. Microbiol.">
        <title>A blueprint of ectoine metabolism from the genome of the industrial producer Halomonas elongata DSM 2581(T).</title>
        <authorList>
            <person name="Schwibbert K."/>
            <person name="Marin-Sanguino A."/>
            <person name="Bagyan I."/>
            <person name="Heidrich G."/>
            <person name="Lentzen G."/>
            <person name="Seitz H."/>
            <person name="Rampp M."/>
            <person name="Schuster S.C."/>
            <person name="Klenk H.P."/>
            <person name="Pfeiffer F."/>
            <person name="Oesterhelt D."/>
            <person name="Kunte H.J."/>
        </authorList>
    </citation>
    <scope>NUCLEOTIDE SEQUENCE [LARGE SCALE GENOMIC DNA]</scope>
    <source>
        <strain evidence="3">ATCC 33173 / DSM 2581 / NBRC 15536 / NCIMB 2198 / 1H9</strain>
    </source>
</reference>
<dbReference type="HOGENOM" id="CLU_112498_0_0_6"/>
<accession>E1V358</accession>
<reference evidence="2 4" key="4">
    <citation type="submission" date="2023-11" db="EMBL/GenBank/DDBJ databases">
        <title>MicrobeMod: A computational toolkit for identifying prokaryotic methylation and restriction-modification with nanopore sequencing.</title>
        <authorList>
            <person name="Crits-Christoph A."/>
            <person name="Kang S.C."/>
            <person name="Lee H."/>
            <person name="Ostrov N."/>
        </authorList>
    </citation>
    <scope>NUCLEOTIDE SEQUENCE [LARGE SCALE GENOMIC DNA]</scope>
    <source>
        <strain evidence="2 4">ATCC 33173</strain>
    </source>
</reference>
<reference evidence="1" key="2">
    <citation type="submission" date="2010-05" db="EMBL/GenBank/DDBJ databases">
        <title>Revision and reannotation of the Halomonas elongata DSM 2581(T) genome.</title>
        <authorList>
            <person name="Pfeiffer F."/>
            <person name="Bagyan I."/>
            <person name="Alfaro-Espinoza G."/>
            <person name="Zamora-Lagos M.A."/>
            <person name="Habermann B."/>
            <person name="Oesterhelt D."/>
            <person name="Kunte H.J."/>
        </authorList>
    </citation>
    <scope>NUCLEOTIDE SEQUENCE</scope>
    <source>
        <strain evidence="1">Type strain: DSM 2581</strain>
    </source>
</reference>
<name>E1V358_HALED</name>